<reference evidence="1" key="1">
    <citation type="submission" date="2019-07" db="EMBL/GenBank/DDBJ databases">
        <title>Annotation for the trematode Paragonimus miyazaki's.</title>
        <authorList>
            <person name="Choi Y.-J."/>
        </authorList>
    </citation>
    <scope>NUCLEOTIDE SEQUENCE</scope>
    <source>
        <strain evidence="1">Japan</strain>
    </source>
</reference>
<dbReference type="Proteomes" id="UP000822476">
    <property type="component" value="Unassembled WGS sequence"/>
</dbReference>
<evidence type="ECO:0000313" key="1">
    <source>
        <dbReference type="EMBL" id="KAF7245084.1"/>
    </source>
</evidence>
<dbReference type="EMBL" id="JTDE01006200">
    <property type="protein sequence ID" value="KAF7245084.1"/>
    <property type="molecule type" value="Genomic_DNA"/>
</dbReference>
<keyword evidence="2" id="KW-1185">Reference proteome</keyword>
<name>A0A8S9YSA7_9TREM</name>
<organism evidence="1 2">
    <name type="scientific">Paragonimus skrjabini miyazakii</name>
    <dbReference type="NCBI Taxonomy" id="59628"/>
    <lineage>
        <taxon>Eukaryota</taxon>
        <taxon>Metazoa</taxon>
        <taxon>Spiralia</taxon>
        <taxon>Lophotrochozoa</taxon>
        <taxon>Platyhelminthes</taxon>
        <taxon>Trematoda</taxon>
        <taxon>Digenea</taxon>
        <taxon>Plagiorchiida</taxon>
        <taxon>Troglotremata</taxon>
        <taxon>Troglotrematidae</taxon>
        <taxon>Paragonimus</taxon>
    </lineage>
</organism>
<accession>A0A8S9YSA7</accession>
<protein>
    <submittedName>
        <fullName evidence="1">Uncharacterized protein</fullName>
    </submittedName>
</protein>
<proteinExistence type="predicted"/>
<sequence>MCSERLCAKCSTEPLTMIVHFHFAFLLRHSRRHGCRSDHRCPQFRRSTDGHHWSGRRQNVSIRGQLWSWLFSLFGRGLCGYFRIRSYQNVGAMSEGDAAGSSCSGSREVLGKLFPS</sequence>
<comment type="caution">
    <text evidence="1">The sequence shown here is derived from an EMBL/GenBank/DDBJ whole genome shotgun (WGS) entry which is preliminary data.</text>
</comment>
<dbReference type="AlphaFoldDB" id="A0A8S9YSA7"/>
<gene>
    <name evidence="1" type="ORF">EG68_10406</name>
</gene>
<evidence type="ECO:0000313" key="2">
    <source>
        <dbReference type="Proteomes" id="UP000822476"/>
    </source>
</evidence>